<dbReference type="Pfam" id="PF13976">
    <property type="entry name" value="gag_pre-integrs"/>
    <property type="match status" value="1"/>
</dbReference>
<feature type="domain" description="Retrovirus-related Pol polyprotein from transposon TNT 1-94-like beta-barrel" evidence="4">
    <location>
        <begin position="231"/>
        <end position="304"/>
    </location>
</feature>
<organism evidence="5 6">
    <name type="scientific">Prunus dulcis</name>
    <name type="common">Almond</name>
    <name type="synonym">Amygdalus dulcis</name>
    <dbReference type="NCBI Taxonomy" id="3755"/>
    <lineage>
        <taxon>Eukaryota</taxon>
        <taxon>Viridiplantae</taxon>
        <taxon>Streptophyta</taxon>
        <taxon>Embryophyta</taxon>
        <taxon>Tracheophyta</taxon>
        <taxon>Spermatophyta</taxon>
        <taxon>Magnoliopsida</taxon>
        <taxon>eudicotyledons</taxon>
        <taxon>Gunneridae</taxon>
        <taxon>Pentapetalae</taxon>
        <taxon>rosids</taxon>
        <taxon>fabids</taxon>
        <taxon>Rosales</taxon>
        <taxon>Rosaceae</taxon>
        <taxon>Amygdaloideae</taxon>
        <taxon>Amygdaleae</taxon>
        <taxon>Prunus</taxon>
    </lineage>
</organism>
<dbReference type="GO" id="GO:0008233">
    <property type="term" value="F:peptidase activity"/>
    <property type="evidence" value="ECO:0007669"/>
    <property type="project" value="UniProtKB-KW"/>
</dbReference>
<evidence type="ECO:0000256" key="1">
    <source>
        <dbReference type="ARBA" id="ARBA00022670"/>
    </source>
</evidence>
<evidence type="ECO:0008006" key="7">
    <source>
        <dbReference type="Google" id="ProtNLM"/>
    </source>
</evidence>
<evidence type="ECO:0000256" key="2">
    <source>
        <dbReference type="SAM" id="MobiDB-lite"/>
    </source>
</evidence>
<dbReference type="PANTHER" id="PTHR42648:SF22">
    <property type="entry name" value="REVERSE TRANSCRIPTASE TY1_COPIA-TYPE DOMAIN-CONTAINING PROTEIN"/>
    <property type="match status" value="1"/>
</dbReference>
<feature type="region of interest" description="Disordered" evidence="2">
    <location>
        <begin position="194"/>
        <end position="217"/>
    </location>
</feature>
<dbReference type="InterPro" id="IPR039537">
    <property type="entry name" value="Retrotran_Ty1/copia-like"/>
</dbReference>
<dbReference type="AlphaFoldDB" id="A0AAD4ZFE2"/>
<reference evidence="5 6" key="1">
    <citation type="journal article" date="2022" name="G3 (Bethesda)">
        <title>Whole-genome sequence and methylome profiling of the almond [Prunus dulcis (Mill.) D.A. Webb] cultivar 'Nonpareil'.</title>
        <authorList>
            <person name="D'Amico-Willman K.M."/>
            <person name="Ouma W.Z."/>
            <person name="Meulia T."/>
            <person name="Sideli G.M."/>
            <person name="Gradziel T.M."/>
            <person name="Fresnedo-Ramirez J."/>
        </authorList>
    </citation>
    <scope>NUCLEOTIDE SEQUENCE [LARGE SCALE GENOMIC DNA]</scope>
    <source>
        <strain evidence="5">Clone GOH B32 T37-40</strain>
    </source>
</reference>
<gene>
    <name evidence="5" type="ORF">L3X38_011099</name>
</gene>
<dbReference type="Pfam" id="PF22936">
    <property type="entry name" value="Pol_BBD"/>
    <property type="match status" value="1"/>
</dbReference>
<dbReference type="InterPro" id="IPR012337">
    <property type="entry name" value="RNaseH-like_sf"/>
</dbReference>
<evidence type="ECO:0000259" key="3">
    <source>
        <dbReference type="Pfam" id="PF13976"/>
    </source>
</evidence>
<evidence type="ECO:0000313" key="5">
    <source>
        <dbReference type="EMBL" id="KAI5343223.1"/>
    </source>
</evidence>
<keyword evidence="6" id="KW-1185">Reference proteome</keyword>
<accession>A0AAD4ZFE2</accession>
<keyword evidence="1" id="KW-0645">Protease</keyword>
<dbReference type="Proteomes" id="UP001054821">
    <property type="component" value="Chromosome 2"/>
</dbReference>
<dbReference type="GO" id="GO:0003676">
    <property type="term" value="F:nucleic acid binding"/>
    <property type="evidence" value="ECO:0007669"/>
    <property type="project" value="InterPro"/>
</dbReference>
<name>A0AAD4ZFE2_PRUDU</name>
<comment type="caution">
    <text evidence="5">The sequence shown here is derived from an EMBL/GenBank/DDBJ whole genome shotgun (WGS) entry which is preliminary data.</text>
</comment>
<protein>
    <recommendedName>
        <fullName evidence="7">GAG-pre-integrase domain-containing protein</fullName>
    </recommendedName>
</protein>
<dbReference type="InterPro" id="IPR025724">
    <property type="entry name" value="GAG-pre-integrase_dom"/>
</dbReference>
<dbReference type="SUPFAM" id="SSF53098">
    <property type="entry name" value="Ribonuclease H-like"/>
    <property type="match status" value="1"/>
</dbReference>
<dbReference type="GO" id="GO:0006508">
    <property type="term" value="P:proteolysis"/>
    <property type="evidence" value="ECO:0007669"/>
    <property type="project" value="UniProtKB-KW"/>
</dbReference>
<feature type="domain" description="GAG-pre-integrase" evidence="3">
    <location>
        <begin position="337"/>
        <end position="409"/>
    </location>
</feature>
<dbReference type="PANTHER" id="PTHR42648">
    <property type="entry name" value="TRANSPOSASE, PUTATIVE-RELATED"/>
    <property type="match status" value="1"/>
</dbReference>
<dbReference type="EMBL" id="JAJFAZ020000002">
    <property type="protein sequence ID" value="KAI5343223.1"/>
    <property type="molecule type" value="Genomic_DNA"/>
</dbReference>
<dbReference type="InterPro" id="IPR036397">
    <property type="entry name" value="RNaseH_sf"/>
</dbReference>
<dbReference type="Gene3D" id="3.30.420.10">
    <property type="entry name" value="Ribonuclease H-like superfamily/Ribonuclease H"/>
    <property type="match status" value="1"/>
</dbReference>
<keyword evidence="1" id="KW-0378">Hydrolase</keyword>
<dbReference type="InterPro" id="IPR054722">
    <property type="entry name" value="PolX-like_BBD"/>
</dbReference>
<evidence type="ECO:0000313" key="6">
    <source>
        <dbReference type="Proteomes" id="UP001054821"/>
    </source>
</evidence>
<proteinExistence type="predicted"/>
<sequence length="488" mass="54101">MLHSQLALPWLKPIMPYGLKSWRRVLLPAAFEAFLHLQQMVYRELLGQGVAHRLHVSKPDESLRLSTAKEIWDAMKKTSYDGPGGKSYAKIPKLDLDQTFAYVHREAQQRLTMASAPEPAVMVTQRQQGPQTSVGGSSQTKVLSSRPEQECTHCGGNKHTCAGCYELIGCPDWWDHSKAARKNRSKSLTIFSDSDPVSPVVSTTPAPTSASITTTGTPGSILHSSLKKHTWIIDAGATDHMTFDPGQVASHTPSSQSVVSNANGTPSPVIGEGSLSLSDSLTLDSVLNVPSLYHNLLSVTQITAALNCTVTFWPTHCVFQDILNNKTIGCGTRRGKLYYLDLAFDSEVSLNQAYKNGGASVEKQTSEVWLWHQRLGHASFGYLQKIFPTLFFNLDISSFKCDIYELAKSHRVPFPLSLNKSLVPFSLVRFDVWGPAKITTPGGARWFVTFIDDCIRMTWGSLLKTKREVSSKFQQFYQMVETQFHTSI</sequence>
<evidence type="ECO:0000259" key="4">
    <source>
        <dbReference type="Pfam" id="PF22936"/>
    </source>
</evidence>